<comment type="caution">
    <text evidence="6">The sequence shown here is derived from an EMBL/GenBank/DDBJ whole genome shotgun (WGS) entry which is preliminary data.</text>
</comment>
<evidence type="ECO:0000313" key="7">
    <source>
        <dbReference type="EMBL" id="TLS72943.1"/>
    </source>
</evidence>
<evidence type="ECO:0000256" key="5">
    <source>
        <dbReference type="SAM" id="SignalP"/>
    </source>
</evidence>
<dbReference type="AlphaFoldDB" id="A0A1C0B536"/>
<organism evidence="6 8">
    <name type="scientific">Aliarcobacter thereius</name>
    <dbReference type="NCBI Taxonomy" id="544718"/>
    <lineage>
        <taxon>Bacteria</taxon>
        <taxon>Pseudomonadati</taxon>
        <taxon>Campylobacterota</taxon>
        <taxon>Epsilonproteobacteria</taxon>
        <taxon>Campylobacterales</taxon>
        <taxon>Arcobacteraceae</taxon>
        <taxon>Aliarcobacter</taxon>
    </lineage>
</organism>
<dbReference type="EMBL" id="LCUJ01000010">
    <property type="protein sequence ID" value="OCL97562.1"/>
    <property type="molecule type" value="Genomic_DNA"/>
</dbReference>
<dbReference type="EC" id="3.5.2.6" evidence="2"/>
<dbReference type="RefSeq" id="WP_066187554.1">
    <property type="nucleotide sequence ID" value="NZ_LCUJ01000010.1"/>
</dbReference>
<dbReference type="PANTHER" id="PTHR43628">
    <property type="entry name" value="ACTIVATOR OF C KINASE PROTEIN 1-RELATED"/>
    <property type="match status" value="1"/>
</dbReference>
<reference evidence="7 9" key="3">
    <citation type="submission" date="2019-05" db="EMBL/GenBank/DDBJ databases">
        <title>Arcobacter cibarius and Arcobacter thereius providing challenges in identification an antibiotic susceptibility and Quinolone resistance.</title>
        <authorList>
            <person name="Busch A."/>
            <person name="Hanel I."/>
            <person name="Hotzel H."/>
            <person name="Tomaso H."/>
        </authorList>
    </citation>
    <scope>NUCLEOTIDE SEQUENCE [LARGE SCALE GENOMIC DNA]</scope>
    <source>
        <strain evidence="7 9">17CS1191_2</strain>
    </source>
</reference>
<dbReference type="InterPro" id="IPR006597">
    <property type="entry name" value="Sel1-like"/>
</dbReference>
<reference evidence="6" key="1">
    <citation type="submission" date="2015-05" db="EMBL/GenBank/DDBJ databases">
        <authorList>
            <person name="Wang D.B."/>
            <person name="Wang M."/>
        </authorList>
    </citation>
    <scope>NUCLEOTIDE SEQUENCE [LARGE SCALE GENOMIC DNA]</scope>
    <source>
        <strain evidence="6">DU22</strain>
    </source>
</reference>
<accession>A0A1C0B536</accession>
<keyword evidence="4" id="KW-0046">Antibiotic resistance</keyword>
<dbReference type="InterPro" id="IPR011990">
    <property type="entry name" value="TPR-like_helical_dom_sf"/>
</dbReference>
<comment type="catalytic activity">
    <reaction evidence="1">
        <text>a beta-lactam + H2O = a substituted beta-amino acid</text>
        <dbReference type="Rhea" id="RHEA:20401"/>
        <dbReference type="ChEBI" id="CHEBI:15377"/>
        <dbReference type="ChEBI" id="CHEBI:35627"/>
        <dbReference type="ChEBI" id="CHEBI:140347"/>
        <dbReference type="EC" id="3.5.2.6"/>
    </reaction>
</comment>
<protein>
    <recommendedName>
        <fullName evidence="2">beta-lactamase</fullName>
        <ecNumber evidence="2">3.5.2.6</ecNumber>
    </recommendedName>
</protein>
<dbReference type="Proteomes" id="UP000093281">
    <property type="component" value="Unassembled WGS sequence"/>
</dbReference>
<gene>
    <name evidence="6" type="primary">hcpA_2</name>
    <name evidence="6" type="ORF">AAX29_01922</name>
    <name evidence="7" type="ORF">FE246_00205</name>
</gene>
<dbReference type="OrthoDB" id="9772133at2"/>
<evidence type="ECO:0000256" key="4">
    <source>
        <dbReference type="ARBA" id="ARBA00023251"/>
    </source>
</evidence>
<dbReference type="STRING" id="544718.AAX25_00466"/>
<sequence length="170" mass="19415">MKKLLISLSLFVNLVFGTSFDDAFDAFAKADYDKAFKLFEELEKSGDINAQFYLGLFYYDGKGIAKNYEKAIELYEKAANRGDADSQYNLGLIYVEGIATKQDYEKAKYWWEKAAAQKYNSAEFNLGIMYENAEGVKEDKTLAKQWYKKACNNGLEDACSAYEDLDKQGF</sequence>
<evidence type="ECO:0000313" key="9">
    <source>
        <dbReference type="Proteomes" id="UP000308001"/>
    </source>
</evidence>
<dbReference type="InterPro" id="IPR052945">
    <property type="entry name" value="Mitotic_Regulator"/>
</dbReference>
<dbReference type="PATRIC" id="fig|544718.51.peg.1888"/>
<reference evidence="8" key="2">
    <citation type="submission" date="2015-05" db="EMBL/GenBank/DDBJ databases">
        <authorList>
            <person name="Rovetto F."/>
            <person name="Cocolin L."/>
            <person name="Illeghems K."/>
            <person name="Van Nieuwerburgh F."/>
            <person name="Houf K."/>
        </authorList>
    </citation>
    <scope>NUCLEOTIDE SEQUENCE [LARGE SCALE GENOMIC DNA]</scope>
    <source>
        <strain evidence="8">DU22</strain>
    </source>
</reference>
<dbReference type="PANTHER" id="PTHR43628:SF1">
    <property type="entry name" value="CHITIN SYNTHASE REGULATORY FACTOR 2-RELATED"/>
    <property type="match status" value="1"/>
</dbReference>
<keyword evidence="6" id="KW-0378">Hydrolase</keyword>
<evidence type="ECO:0000313" key="6">
    <source>
        <dbReference type="EMBL" id="OCL97562.1"/>
    </source>
</evidence>
<feature type="chain" id="PRO_5044058086" description="beta-lactamase" evidence="5">
    <location>
        <begin position="24"/>
        <end position="170"/>
    </location>
</feature>
<evidence type="ECO:0000313" key="8">
    <source>
        <dbReference type="Proteomes" id="UP000093281"/>
    </source>
</evidence>
<dbReference type="GO" id="GO:0008800">
    <property type="term" value="F:beta-lactamase activity"/>
    <property type="evidence" value="ECO:0007669"/>
    <property type="project" value="UniProtKB-EC"/>
</dbReference>
<dbReference type="Pfam" id="PF08238">
    <property type="entry name" value="Sel1"/>
    <property type="match status" value="4"/>
</dbReference>
<evidence type="ECO:0000256" key="2">
    <source>
        <dbReference type="ARBA" id="ARBA00012865"/>
    </source>
</evidence>
<evidence type="ECO:0000256" key="1">
    <source>
        <dbReference type="ARBA" id="ARBA00001526"/>
    </source>
</evidence>
<dbReference type="EMBL" id="VBUF01000001">
    <property type="protein sequence ID" value="TLS72943.1"/>
    <property type="molecule type" value="Genomic_DNA"/>
</dbReference>
<dbReference type="GO" id="GO:0046677">
    <property type="term" value="P:response to antibiotic"/>
    <property type="evidence" value="ECO:0007669"/>
    <property type="project" value="UniProtKB-KW"/>
</dbReference>
<keyword evidence="5" id="KW-0732">Signal</keyword>
<dbReference type="Proteomes" id="UP000308001">
    <property type="component" value="Unassembled WGS sequence"/>
</dbReference>
<dbReference type="SMART" id="SM00671">
    <property type="entry name" value="SEL1"/>
    <property type="match status" value="3"/>
</dbReference>
<name>A0A1C0B536_9BACT</name>
<dbReference type="Gene3D" id="1.25.40.10">
    <property type="entry name" value="Tetratricopeptide repeat domain"/>
    <property type="match status" value="1"/>
</dbReference>
<evidence type="ECO:0000256" key="3">
    <source>
        <dbReference type="ARBA" id="ARBA00023157"/>
    </source>
</evidence>
<feature type="signal peptide" evidence="5">
    <location>
        <begin position="1"/>
        <end position="23"/>
    </location>
</feature>
<dbReference type="SUPFAM" id="SSF81901">
    <property type="entry name" value="HCP-like"/>
    <property type="match status" value="1"/>
</dbReference>
<proteinExistence type="predicted"/>
<keyword evidence="3" id="KW-1015">Disulfide bond</keyword>